<dbReference type="PANTHER" id="PTHR31549">
    <property type="entry name" value="PROTEIN, PUTATIVE (DUF247)-RELATED-RELATED"/>
    <property type="match status" value="1"/>
</dbReference>
<dbReference type="InParanoid" id="A0A061FHE9"/>
<sequence>MLCLILKKVGLCLIHERLGSIKLTLSCCQNFIVCMASTDSIISISSIRKGSAHSGASRRTLQVTEKDNEWFIEIRDAFNPDLESDYEMPMPVCICLVPKPLVHVKPEAYTPQLIALGLYNHFQPELYEMEHYKLAAVKRAITPVFQLSVFENLIEEIVTQVPYICKCSRGLTAPNHDIISWIMAVDGLFLLDLLNTFTNRGEISQQSTGKKQPEAYTLLKGVLKLENQIPIGVLLLDRWTKSWSTDLLDLLYHSITFKKDNGETHPDGLTKERSCLPSEASPPIGGPITCAVFSDLLNMLSSLKLGKVFKLITKFCPTDGGTANVRFDGNTKTFYLPVITLKHTSEVVMRNLVVYETMAKSKTKSLNFKRYTELMSAIVDTIEDVELLKKARVLTTVPNKQKEEAKALESDILSDAEIVETFNEMTKTMESKDWFIDEAIREANKCYNNTEKVKAYRLMKKHIYTSWKILTLFASLLISLLMALQTVCDVYSCPGLFHTIKKT</sequence>
<evidence type="ECO:0000313" key="3">
    <source>
        <dbReference type="Proteomes" id="UP000026915"/>
    </source>
</evidence>
<dbReference type="OMA" id="TINCPAA"/>
<organism evidence="2 3">
    <name type="scientific">Theobroma cacao</name>
    <name type="common">Cacao</name>
    <name type="synonym">Cocoa</name>
    <dbReference type="NCBI Taxonomy" id="3641"/>
    <lineage>
        <taxon>Eukaryota</taxon>
        <taxon>Viridiplantae</taxon>
        <taxon>Streptophyta</taxon>
        <taxon>Embryophyta</taxon>
        <taxon>Tracheophyta</taxon>
        <taxon>Spermatophyta</taxon>
        <taxon>Magnoliopsida</taxon>
        <taxon>eudicotyledons</taxon>
        <taxon>Gunneridae</taxon>
        <taxon>Pentapetalae</taxon>
        <taxon>rosids</taxon>
        <taxon>malvids</taxon>
        <taxon>Malvales</taxon>
        <taxon>Malvaceae</taxon>
        <taxon>Byttnerioideae</taxon>
        <taxon>Theobroma</taxon>
    </lineage>
</organism>
<feature type="transmembrane region" description="Helical" evidence="1">
    <location>
        <begin position="467"/>
        <end position="484"/>
    </location>
</feature>
<proteinExistence type="predicted"/>
<dbReference type="STRING" id="3641.A0A061FHE9"/>
<dbReference type="Gramene" id="EOY13894">
    <property type="protein sequence ID" value="EOY13894"/>
    <property type="gene ID" value="TCM_032624"/>
</dbReference>
<keyword evidence="1" id="KW-1133">Transmembrane helix</keyword>
<gene>
    <name evidence="2" type="ORF">TCM_032624</name>
</gene>
<dbReference type="InterPro" id="IPR004158">
    <property type="entry name" value="DUF247_pln"/>
</dbReference>
<dbReference type="Pfam" id="PF03140">
    <property type="entry name" value="DUF247"/>
    <property type="match status" value="1"/>
</dbReference>
<accession>A0A061FHE9</accession>
<keyword evidence="1" id="KW-0812">Transmembrane</keyword>
<evidence type="ECO:0000256" key="1">
    <source>
        <dbReference type="SAM" id="Phobius"/>
    </source>
</evidence>
<dbReference type="AlphaFoldDB" id="A0A061FHE9"/>
<protein>
    <submittedName>
        <fullName evidence="2">Uncharacterized protein</fullName>
    </submittedName>
</protein>
<dbReference type="HOGENOM" id="CLU_020188_4_0_1"/>
<dbReference type="Proteomes" id="UP000026915">
    <property type="component" value="Chromosome 7"/>
</dbReference>
<name>A0A061FHE9_THECC</name>
<dbReference type="EMBL" id="CM001885">
    <property type="protein sequence ID" value="EOY13894.1"/>
    <property type="molecule type" value="Genomic_DNA"/>
</dbReference>
<reference evidence="2 3" key="1">
    <citation type="journal article" date="2013" name="Genome Biol.">
        <title>The genome sequence of the most widely cultivated cacao type and its use to identify candidate genes regulating pod color.</title>
        <authorList>
            <person name="Motamayor J.C."/>
            <person name="Mockaitis K."/>
            <person name="Schmutz J."/>
            <person name="Haiminen N."/>
            <person name="Iii D.L."/>
            <person name="Cornejo O."/>
            <person name="Findley S.D."/>
            <person name="Zheng P."/>
            <person name="Utro F."/>
            <person name="Royaert S."/>
            <person name="Saski C."/>
            <person name="Jenkins J."/>
            <person name="Podicheti R."/>
            <person name="Zhao M."/>
            <person name="Scheffler B.E."/>
            <person name="Stack J.C."/>
            <person name="Feltus F.A."/>
            <person name="Mustiga G.M."/>
            <person name="Amores F."/>
            <person name="Phillips W."/>
            <person name="Marelli J.P."/>
            <person name="May G.D."/>
            <person name="Shapiro H."/>
            <person name="Ma J."/>
            <person name="Bustamante C.D."/>
            <person name="Schnell R.J."/>
            <person name="Main D."/>
            <person name="Gilbert D."/>
            <person name="Parida L."/>
            <person name="Kuhn D.N."/>
        </authorList>
    </citation>
    <scope>NUCLEOTIDE SEQUENCE [LARGE SCALE GENOMIC DNA]</scope>
    <source>
        <strain evidence="3">cv. Matina 1-6</strain>
    </source>
</reference>
<dbReference type="PANTHER" id="PTHR31549:SF23">
    <property type="entry name" value="OS03G0591600 PROTEIN"/>
    <property type="match status" value="1"/>
</dbReference>
<keyword evidence="3" id="KW-1185">Reference proteome</keyword>
<evidence type="ECO:0000313" key="2">
    <source>
        <dbReference type="EMBL" id="EOY13894.1"/>
    </source>
</evidence>
<keyword evidence="1" id="KW-0472">Membrane</keyword>